<reference evidence="7 8" key="1">
    <citation type="submission" date="2019-02" db="EMBL/GenBank/DDBJ databases">
        <title>Genome sequencing of the rare red list fungi Dentipellis fragilis.</title>
        <authorList>
            <person name="Buettner E."/>
            <person name="Kellner H."/>
        </authorList>
    </citation>
    <scope>NUCLEOTIDE SEQUENCE [LARGE SCALE GENOMIC DNA]</scope>
    <source>
        <strain evidence="7 8">DSM 105465</strain>
    </source>
</reference>
<evidence type="ECO:0000256" key="6">
    <source>
        <dbReference type="SAM" id="SignalP"/>
    </source>
</evidence>
<feature type="chain" id="PRO_5021449054" description="RTA1-domain-containing protein" evidence="6">
    <location>
        <begin position="25"/>
        <end position="358"/>
    </location>
</feature>
<evidence type="ECO:0000256" key="4">
    <source>
        <dbReference type="ARBA" id="ARBA00023136"/>
    </source>
</evidence>
<evidence type="ECO:0008006" key="9">
    <source>
        <dbReference type="Google" id="ProtNLM"/>
    </source>
</evidence>
<dbReference type="Proteomes" id="UP000298327">
    <property type="component" value="Unassembled WGS sequence"/>
</dbReference>
<organism evidence="7 8">
    <name type="scientific">Dentipellis fragilis</name>
    <dbReference type="NCBI Taxonomy" id="205917"/>
    <lineage>
        <taxon>Eukaryota</taxon>
        <taxon>Fungi</taxon>
        <taxon>Dikarya</taxon>
        <taxon>Basidiomycota</taxon>
        <taxon>Agaricomycotina</taxon>
        <taxon>Agaricomycetes</taxon>
        <taxon>Russulales</taxon>
        <taxon>Hericiaceae</taxon>
        <taxon>Dentipellis</taxon>
    </lineage>
</organism>
<evidence type="ECO:0000256" key="5">
    <source>
        <dbReference type="SAM" id="Phobius"/>
    </source>
</evidence>
<comment type="caution">
    <text evidence="7">The sequence shown here is derived from an EMBL/GenBank/DDBJ whole genome shotgun (WGS) entry which is preliminary data.</text>
</comment>
<dbReference type="PANTHER" id="PTHR31465:SF1">
    <property type="entry name" value="PROTEIN RTA1-RELATED"/>
    <property type="match status" value="1"/>
</dbReference>
<feature type="transmembrane region" description="Helical" evidence="5">
    <location>
        <begin position="242"/>
        <end position="262"/>
    </location>
</feature>
<evidence type="ECO:0000256" key="1">
    <source>
        <dbReference type="ARBA" id="ARBA00004141"/>
    </source>
</evidence>
<evidence type="ECO:0000313" key="7">
    <source>
        <dbReference type="EMBL" id="TFY68626.1"/>
    </source>
</evidence>
<dbReference type="Pfam" id="PF04479">
    <property type="entry name" value="RTA1"/>
    <property type="match status" value="1"/>
</dbReference>
<keyword evidence="6" id="KW-0732">Signal</keyword>
<sequence>MTRTRASYAFAALVLVIAAGPAFAADDSNKPPHVADPFADPKNDPYNPLRYIASNALTTIAVLLIGATALSHVFCMWKWRAWWMSCLIVGEFAFAYGIGCRYVLHNNPDSKTWYIMEYLFVILSPCTFVAADYIILGRLVQFLGCQKHLRLVPPRRIALLFLCSDIVTFLIQTTGGVVLMGDSSMHALTNSSYGQIFLWGLIIQLLSFFLFFAIFAIFVYRIRKYEIRVWEKDSREKWYNDWRALAGALALNCVGIIIRSLYRTVEMSQGFHSTLSTTEAYFYALDTLPLFLAIVVYVPFWPGRFITSNAMPAGKILDEEQSDYVGLAGRKGDLETMRMNNAGFSDSSVTLHVLETRP</sequence>
<feature type="transmembrane region" description="Helical" evidence="5">
    <location>
        <begin position="48"/>
        <end position="70"/>
    </location>
</feature>
<dbReference type="GO" id="GO:0016020">
    <property type="term" value="C:membrane"/>
    <property type="evidence" value="ECO:0007669"/>
    <property type="project" value="UniProtKB-SubCell"/>
</dbReference>
<feature type="transmembrane region" description="Helical" evidence="5">
    <location>
        <begin position="116"/>
        <end position="136"/>
    </location>
</feature>
<comment type="subcellular location">
    <subcellularLocation>
        <location evidence="1">Membrane</location>
        <topology evidence="1">Multi-pass membrane protein</topology>
    </subcellularLocation>
</comment>
<feature type="transmembrane region" description="Helical" evidence="5">
    <location>
        <begin position="282"/>
        <end position="301"/>
    </location>
</feature>
<dbReference type="STRING" id="205917.A0A4Y9Z1C5"/>
<dbReference type="PANTHER" id="PTHR31465">
    <property type="entry name" value="PROTEIN RTA1-RELATED"/>
    <property type="match status" value="1"/>
</dbReference>
<keyword evidence="2 5" id="KW-0812">Transmembrane</keyword>
<gene>
    <name evidence="7" type="ORF">EVG20_g3480</name>
</gene>
<name>A0A4Y9Z1C5_9AGAM</name>
<evidence type="ECO:0000313" key="8">
    <source>
        <dbReference type="Proteomes" id="UP000298327"/>
    </source>
</evidence>
<dbReference type="OrthoDB" id="3358017at2759"/>
<dbReference type="InterPro" id="IPR007568">
    <property type="entry name" value="RTA1"/>
</dbReference>
<proteinExistence type="predicted"/>
<keyword evidence="3 5" id="KW-1133">Transmembrane helix</keyword>
<keyword evidence="8" id="KW-1185">Reference proteome</keyword>
<protein>
    <recommendedName>
        <fullName evidence="9">RTA1-domain-containing protein</fullName>
    </recommendedName>
</protein>
<feature type="transmembrane region" description="Helical" evidence="5">
    <location>
        <begin position="82"/>
        <end position="104"/>
    </location>
</feature>
<accession>A0A4Y9Z1C5</accession>
<feature type="transmembrane region" description="Helical" evidence="5">
    <location>
        <begin position="196"/>
        <end position="222"/>
    </location>
</feature>
<feature type="signal peptide" evidence="6">
    <location>
        <begin position="1"/>
        <end position="24"/>
    </location>
</feature>
<dbReference type="AlphaFoldDB" id="A0A4Y9Z1C5"/>
<dbReference type="EMBL" id="SEOQ01000157">
    <property type="protein sequence ID" value="TFY68626.1"/>
    <property type="molecule type" value="Genomic_DNA"/>
</dbReference>
<evidence type="ECO:0000256" key="2">
    <source>
        <dbReference type="ARBA" id="ARBA00022692"/>
    </source>
</evidence>
<feature type="transmembrane region" description="Helical" evidence="5">
    <location>
        <begin position="157"/>
        <end position="181"/>
    </location>
</feature>
<evidence type="ECO:0000256" key="3">
    <source>
        <dbReference type="ARBA" id="ARBA00022989"/>
    </source>
</evidence>
<keyword evidence="4 5" id="KW-0472">Membrane</keyword>